<evidence type="ECO:0000313" key="3">
    <source>
        <dbReference type="Proteomes" id="UP000621447"/>
    </source>
</evidence>
<dbReference type="InterPro" id="IPR003347">
    <property type="entry name" value="JmjC_dom"/>
</dbReference>
<gene>
    <name evidence="2" type="ORF">HRV97_10800</name>
</gene>
<comment type="caution">
    <text evidence="2">The sequence shown here is derived from an EMBL/GenBank/DDBJ whole genome shotgun (WGS) entry which is preliminary data.</text>
</comment>
<evidence type="ECO:0000313" key="2">
    <source>
        <dbReference type="EMBL" id="NTS65649.1"/>
    </source>
</evidence>
<dbReference type="PANTHER" id="PTHR12461">
    <property type="entry name" value="HYPOXIA-INDUCIBLE FACTOR 1 ALPHA INHIBITOR-RELATED"/>
    <property type="match status" value="1"/>
</dbReference>
<accession>A0ABX2JII8</accession>
<name>A0ABX2JII8_9SPHN</name>
<feature type="domain" description="JmjC" evidence="1">
    <location>
        <begin position="93"/>
        <end position="248"/>
    </location>
</feature>
<dbReference type="Gene3D" id="2.60.120.650">
    <property type="entry name" value="Cupin"/>
    <property type="match status" value="1"/>
</dbReference>
<evidence type="ECO:0000259" key="1">
    <source>
        <dbReference type="PROSITE" id="PS51184"/>
    </source>
</evidence>
<organism evidence="2 3">
    <name type="scientific">Sphingomonas hominis</name>
    <dbReference type="NCBI Taxonomy" id="2741495"/>
    <lineage>
        <taxon>Bacteria</taxon>
        <taxon>Pseudomonadati</taxon>
        <taxon>Pseudomonadota</taxon>
        <taxon>Alphaproteobacteria</taxon>
        <taxon>Sphingomonadales</taxon>
        <taxon>Sphingomonadaceae</taxon>
        <taxon>Sphingomonas</taxon>
    </lineage>
</organism>
<keyword evidence="3" id="KW-1185">Reference proteome</keyword>
<proteinExistence type="predicted"/>
<dbReference type="RefSeq" id="WP_174194281.1">
    <property type="nucleotide sequence ID" value="NZ_JABULH010000004.1"/>
</dbReference>
<dbReference type="Pfam" id="PF08007">
    <property type="entry name" value="JmjC_2"/>
    <property type="match status" value="1"/>
</dbReference>
<dbReference type="Proteomes" id="UP000621447">
    <property type="component" value="Unassembled WGS sequence"/>
</dbReference>
<sequence>MTHSLFADHGLTDFSVAYPATAAPVRHQLHDHPLFALPALAALAERLPASHVEQSLGNLKVDQDPSGVRQADLSPGEIVRTIATNGCWMVLKKVDVDPDYAALIDACLAEIAPVTSLMTGPYRRREAFIFLSAPGSVTPFHMDPEHNILLQIAGTKTMRVYPAGDDEIVPQQVHEAFHRGGSHRNMRHDPSFDAKARDFAMAPGDAVYVPVKAPHWVQNGPTPSISFSITWRSGLSDGEARLHRVNQRMRALGVEPGVPGANPSVDAAKIAGHRLVKSTAANVKRALGKGGNRTAY</sequence>
<dbReference type="PROSITE" id="PS51184">
    <property type="entry name" value="JMJC"/>
    <property type="match status" value="1"/>
</dbReference>
<reference evidence="2 3" key="1">
    <citation type="submission" date="2020-06" db="EMBL/GenBank/DDBJ databases">
        <title>Sphingomonas hominis sp. nov., a member of the Sphingomonas, isolated from the hair of a 22-year-old girl.</title>
        <authorList>
            <person name="Zhang D.-F."/>
            <person name="Cui X.-W."/>
        </authorList>
    </citation>
    <scope>NUCLEOTIDE SEQUENCE [LARGE SCALE GENOMIC DNA]</scope>
    <source>
        <strain evidence="2 3">HHU CXW</strain>
    </source>
</reference>
<protein>
    <submittedName>
        <fullName evidence="2">Cupin-like domain-containing protein</fullName>
    </submittedName>
</protein>
<dbReference type="PANTHER" id="PTHR12461:SF105">
    <property type="entry name" value="HYPOXIA-INDUCIBLE FACTOR 1-ALPHA INHIBITOR"/>
    <property type="match status" value="1"/>
</dbReference>
<dbReference type="EMBL" id="JABULH010000004">
    <property type="protein sequence ID" value="NTS65649.1"/>
    <property type="molecule type" value="Genomic_DNA"/>
</dbReference>
<dbReference type="SUPFAM" id="SSF51197">
    <property type="entry name" value="Clavaminate synthase-like"/>
    <property type="match status" value="1"/>
</dbReference>
<dbReference type="SMART" id="SM00558">
    <property type="entry name" value="JmjC"/>
    <property type="match status" value="1"/>
</dbReference>